<name>A0A1R1S662_9ACTN</name>
<reference evidence="2 3" key="1">
    <citation type="submission" date="2013-05" db="EMBL/GenBank/DDBJ databases">
        <title>Genome sequence of Streptomyces sparsogenes DSM 40356.</title>
        <authorList>
            <person name="Coyne S."/>
            <person name="Seebeck F.P."/>
        </authorList>
    </citation>
    <scope>NUCLEOTIDE SEQUENCE [LARGE SCALE GENOMIC DNA]</scope>
    <source>
        <strain evidence="2 3">DSM 40356</strain>
    </source>
</reference>
<gene>
    <name evidence="2" type="ORF">SPAR_39820</name>
</gene>
<feature type="compositionally biased region" description="Low complexity" evidence="1">
    <location>
        <begin position="153"/>
        <end position="170"/>
    </location>
</feature>
<evidence type="ECO:0000256" key="1">
    <source>
        <dbReference type="SAM" id="MobiDB-lite"/>
    </source>
</evidence>
<comment type="caution">
    <text evidence="2">The sequence shown here is derived from an EMBL/GenBank/DDBJ whole genome shotgun (WGS) entry which is preliminary data.</text>
</comment>
<feature type="compositionally biased region" description="Pro residues" evidence="1">
    <location>
        <begin position="234"/>
        <end position="244"/>
    </location>
</feature>
<protein>
    <recommendedName>
        <fullName evidence="4">DNA-binding protein</fullName>
    </recommendedName>
</protein>
<dbReference type="STRING" id="67365.GCA_001704635_05081"/>
<evidence type="ECO:0000313" key="2">
    <source>
        <dbReference type="EMBL" id="OMI33766.1"/>
    </source>
</evidence>
<organism evidence="2 3">
    <name type="scientific">Streptomyces sparsogenes DSM 40356</name>
    <dbReference type="NCBI Taxonomy" id="1331668"/>
    <lineage>
        <taxon>Bacteria</taxon>
        <taxon>Bacillati</taxon>
        <taxon>Actinomycetota</taxon>
        <taxon>Actinomycetes</taxon>
        <taxon>Kitasatosporales</taxon>
        <taxon>Streptomycetaceae</taxon>
        <taxon>Streptomyces</taxon>
    </lineage>
</organism>
<proteinExistence type="predicted"/>
<feature type="region of interest" description="Disordered" evidence="1">
    <location>
        <begin position="148"/>
        <end position="246"/>
    </location>
</feature>
<dbReference type="Proteomes" id="UP000186168">
    <property type="component" value="Unassembled WGS sequence"/>
</dbReference>
<feature type="compositionally biased region" description="Low complexity" evidence="1">
    <location>
        <begin position="176"/>
        <end position="189"/>
    </location>
</feature>
<accession>A0A1R1S662</accession>
<sequence>MRRPPAGSGFPIEGLTTEEEKAFLMAEQQLSAPPRARYLVRRSTSGVTVVSEYQPAQYTIIGHHLSQHHDLSLTAIGLGTHILSLPDGSPVDIKTLAEKFPEGRAKIAAALRELEAHGYIERVRERTPQGQFISRTFAYNFPEATRARRAREAQAGRLAPLRAVPSSQKSPKPKTSDSPSSTAAAPAPDADADPDPAPASAASPALGPAAAPTAAPAPAPSPAPAHRPAERRVPPPPLPRPTTPVPERMRTAAALLAALRHDDARLLLPERDVRRLAPAVAAWLERGAAPEAVRRALAAGLPPDLRHPTALLAHRLTVLLPPHLPADQPPEPTPRPPVVPLQNCDGCDRAFRAPHAGLCRDCRQANEAPALAA</sequence>
<keyword evidence="3" id="KW-1185">Reference proteome</keyword>
<feature type="compositionally biased region" description="Pro residues" evidence="1">
    <location>
        <begin position="215"/>
        <end position="225"/>
    </location>
</feature>
<feature type="compositionally biased region" description="Low complexity" evidence="1">
    <location>
        <begin position="198"/>
        <end position="214"/>
    </location>
</feature>
<dbReference type="EMBL" id="ASQP01000512">
    <property type="protein sequence ID" value="OMI33766.1"/>
    <property type="molecule type" value="Genomic_DNA"/>
</dbReference>
<evidence type="ECO:0000313" key="3">
    <source>
        <dbReference type="Proteomes" id="UP000186168"/>
    </source>
</evidence>
<dbReference type="AlphaFoldDB" id="A0A1R1S662"/>
<evidence type="ECO:0008006" key="4">
    <source>
        <dbReference type="Google" id="ProtNLM"/>
    </source>
</evidence>